<feature type="domain" description="DUF7054" evidence="2">
    <location>
        <begin position="53"/>
        <end position="136"/>
    </location>
</feature>
<name>A0AAV9CE12_ACOCL</name>
<reference evidence="3" key="1">
    <citation type="journal article" date="2023" name="Nat. Commun.">
        <title>Diploid and tetraploid genomes of Acorus and the evolution of monocots.</title>
        <authorList>
            <person name="Ma L."/>
            <person name="Liu K.W."/>
            <person name="Li Z."/>
            <person name="Hsiao Y.Y."/>
            <person name="Qi Y."/>
            <person name="Fu T."/>
            <person name="Tang G.D."/>
            <person name="Zhang D."/>
            <person name="Sun W.H."/>
            <person name="Liu D.K."/>
            <person name="Li Y."/>
            <person name="Chen G.Z."/>
            <person name="Liu X.D."/>
            <person name="Liao X.Y."/>
            <person name="Jiang Y.T."/>
            <person name="Yu X."/>
            <person name="Hao Y."/>
            <person name="Huang J."/>
            <person name="Zhao X.W."/>
            <person name="Ke S."/>
            <person name="Chen Y.Y."/>
            <person name="Wu W.L."/>
            <person name="Hsu J.L."/>
            <person name="Lin Y.F."/>
            <person name="Huang M.D."/>
            <person name="Li C.Y."/>
            <person name="Huang L."/>
            <person name="Wang Z.W."/>
            <person name="Zhao X."/>
            <person name="Zhong W.Y."/>
            <person name="Peng D.H."/>
            <person name="Ahmad S."/>
            <person name="Lan S."/>
            <person name="Zhang J.S."/>
            <person name="Tsai W.C."/>
            <person name="Van de Peer Y."/>
            <person name="Liu Z.J."/>
        </authorList>
    </citation>
    <scope>NUCLEOTIDE SEQUENCE</scope>
    <source>
        <strain evidence="3">CP</strain>
    </source>
</reference>
<evidence type="ECO:0000313" key="3">
    <source>
        <dbReference type="EMBL" id="KAK1286342.1"/>
    </source>
</evidence>
<dbReference type="InterPro" id="IPR055482">
    <property type="entry name" value="DUF7054"/>
</dbReference>
<keyword evidence="4" id="KW-1185">Reference proteome</keyword>
<evidence type="ECO:0000256" key="1">
    <source>
        <dbReference type="SAM" id="MobiDB-lite"/>
    </source>
</evidence>
<dbReference type="PANTHER" id="PTHR33270">
    <property type="entry name" value="BNAC05G50380D PROTEIN"/>
    <property type="match status" value="1"/>
</dbReference>
<dbReference type="AlphaFoldDB" id="A0AAV9CE12"/>
<feature type="compositionally biased region" description="Basic and acidic residues" evidence="1">
    <location>
        <begin position="30"/>
        <end position="50"/>
    </location>
</feature>
<comment type="caution">
    <text evidence="3">The sequence shown here is derived from an EMBL/GenBank/DDBJ whole genome shotgun (WGS) entry which is preliminary data.</text>
</comment>
<dbReference type="EMBL" id="JAUJYO010000020">
    <property type="protein sequence ID" value="KAK1286342.1"/>
    <property type="molecule type" value="Genomic_DNA"/>
</dbReference>
<dbReference type="InterPro" id="IPR040358">
    <property type="entry name" value="At4g22758-like"/>
</dbReference>
<dbReference type="Proteomes" id="UP001180020">
    <property type="component" value="Unassembled WGS sequence"/>
</dbReference>
<evidence type="ECO:0000259" key="2">
    <source>
        <dbReference type="Pfam" id="PF23156"/>
    </source>
</evidence>
<sequence length="176" mass="20139">MPFRHRPATFHALPSSIPDRTMKIPRPKTHHDLLRRDPPTTSSPEKEQQQHRLTKLLLNVTVQRSLGPVHVVISPESTVEDLIRAAIDAYAKEGRMPPLVGSDPRLFELHYSQFSLENLDPKEKLINLGSRNFFMCPKRDKAATVVGVDSCSRQENERRHFTLSTVRDLLQSFVLL</sequence>
<feature type="region of interest" description="Disordered" evidence="1">
    <location>
        <begin position="1"/>
        <end position="50"/>
    </location>
</feature>
<organism evidence="3 4">
    <name type="scientific">Acorus calamus</name>
    <name type="common">Sweet flag</name>
    <dbReference type="NCBI Taxonomy" id="4465"/>
    <lineage>
        <taxon>Eukaryota</taxon>
        <taxon>Viridiplantae</taxon>
        <taxon>Streptophyta</taxon>
        <taxon>Embryophyta</taxon>
        <taxon>Tracheophyta</taxon>
        <taxon>Spermatophyta</taxon>
        <taxon>Magnoliopsida</taxon>
        <taxon>Liliopsida</taxon>
        <taxon>Acoraceae</taxon>
        <taxon>Acorus</taxon>
    </lineage>
</organism>
<proteinExistence type="predicted"/>
<evidence type="ECO:0000313" key="4">
    <source>
        <dbReference type="Proteomes" id="UP001180020"/>
    </source>
</evidence>
<dbReference type="Pfam" id="PF23156">
    <property type="entry name" value="DUF7054"/>
    <property type="match status" value="1"/>
</dbReference>
<dbReference type="PANTHER" id="PTHR33270:SF24">
    <property type="entry name" value="EXPRESSED PROTEIN"/>
    <property type="match status" value="1"/>
</dbReference>
<protein>
    <recommendedName>
        <fullName evidence="2">DUF7054 domain-containing protein</fullName>
    </recommendedName>
</protein>
<accession>A0AAV9CE12</accession>
<gene>
    <name evidence="3" type="ORF">QJS10_CPB20g01542</name>
</gene>
<reference evidence="3" key="2">
    <citation type="submission" date="2023-06" db="EMBL/GenBank/DDBJ databases">
        <authorList>
            <person name="Ma L."/>
            <person name="Liu K.-W."/>
            <person name="Li Z."/>
            <person name="Hsiao Y.-Y."/>
            <person name="Qi Y."/>
            <person name="Fu T."/>
            <person name="Tang G."/>
            <person name="Zhang D."/>
            <person name="Sun W.-H."/>
            <person name="Liu D.-K."/>
            <person name="Li Y."/>
            <person name="Chen G.-Z."/>
            <person name="Liu X.-D."/>
            <person name="Liao X.-Y."/>
            <person name="Jiang Y.-T."/>
            <person name="Yu X."/>
            <person name="Hao Y."/>
            <person name="Huang J."/>
            <person name="Zhao X.-W."/>
            <person name="Ke S."/>
            <person name="Chen Y.-Y."/>
            <person name="Wu W.-L."/>
            <person name="Hsu J.-L."/>
            <person name="Lin Y.-F."/>
            <person name="Huang M.-D."/>
            <person name="Li C.-Y."/>
            <person name="Huang L."/>
            <person name="Wang Z.-W."/>
            <person name="Zhao X."/>
            <person name="Zhong W.-Y."/>
            <person name="Peng D.-H."/>
            <person name="Ahmad S."/>
            <person name="Lan S."/>
            <person name="Zhang J.-S."/>
            <person name="Tsai W.-C."/>
            <person name="Van De Peer Y."/>
            <person name="Liu Z.-J."/>
        </authorList>
    </citation>
    <scope>NUCLEOTIDE SEQUENCE</scope>
    <source>
        <strain evidence="3">CP</strain>
        <tissue evidence="3">Leaves</tissue>
    </source>
</reference>